<evidence type="ECO:0000313" key="5">
    <source>
        <dbReference type="Proteomes" id="UP001515500"/>
    </source>
</evidence>
<feature type="domain" description="DUF3741" evidence="4">
    <location>
        <begin position="174"/>
        <end position="191"/>
    </location>
</feature>
<dbReference type="AlphaFoldDB" id="A0AB40CH79"/>
<evidence type="ECO:0000313" key="6">
    <source>
        <dbReference type="RefSeq" id="XP_039138106.1"/>
    </source>
</evidence>
<dbReference type="PANTHER" id="PTHR46634:SF3">
    <property type="entry name" value="M REDUCTASE II SUBUNIT GAMMA, PUTATIVE (DUF3741)-RELATED"/>
    <property type="match status" value="1"/>
</dbReference>
<dbReference type="Proteomes" id="UP001515500">
    <property type="component" value="Chromosome 14"/>
</dbReference>
<evidence type="ECO:0000259" key="2">
    <source>
        <dbReference type="Pfam" id="PF12552"/>
    </source>
</evidence>
<feature type="compositionally biased region" description="Basic and acidic residues" evidence="1">
    <location>
        <begin position="510"/>
        <end position="521"/>
    </location>
</feature>
<feature type="compositionally biased region" description="Polar residues" evidence="1">
    <location>
        <begin position="639"/>
        <end position="653"/>
    </location>
</feature>
<reference evidence="6" key="1">
    <citation type="submission" date="2025-08" db="UniProtKB">
        <authorList>
            <consortium name="RefSeq"/>
        </authorList>
    </citation>
    <scope>IDENTIFICATION</scope>
</reference>
<feature type="region of interest" description="Disordered" evidence="1">
    <location>
        <begin position="583"/>
        <end position="603"/>
    </location>
</feature>
<evidence type="ECO:0000256" key="1">
    <source>
        <dbReference type="SAM" id="MobiDB-lite"/>
    </source>
</evidence>
<evidence type="ECO:0000259" key="3">
    <source>
        <dbReference type="Pfam" id="PF14309"/>
    </source>
</evidence>
<protein>
    <submittedName>
        <fullName evidence="6">Uncharacterized protein LOC120275555</fullName>
    </submittedName>
</protein>
<dbReference type="PANTHER" id="PTHR46634">
    <property type="entry name" value="M REDUCTASE II SUBUNIT GAMMA, PUTATIVE (DUF3741)-RELATED"/>
    <property type="match status" value="1"/>
</dbReference>
<feature type="domain" description="DUF4378" evidence="3">
    <location>
        <begin position="760"/>
        <end position="925"/>
    </location>
</feature>
<feature type="region of interest" description="Disordered" evidence="1">
    <location>
        <begin position="510"/>
        <end position="536"/>
    </location>
</feature>
<dbReference type="InterPro" id="IPR022212">
    <property type="entry name" value="DUF3741"/>
</dbReference>
<feature type="region of interest" description="Disordered" evidence="1">
    <location>
        <begin position="616"/>
        <end position="653"/>
    </location>
</feature>
<dbReference type="Pfam" id="PF14309">
    <property type="entry name" value="DUF4378"/>
    <property type="match status" value="1"/>
</dbReference>
<dbReference type="RefSeq" id="XP_039138106.1">
    <property type="nucleotide sequence ID" value="XM_039282172.1"/>
</dbReference>
<dbReference type="Pfam" id="PF12552">
    <property type="entry name" value="DUF3741"/>
    <property type="match status" value="1"/>
</dbReference>
<gene>
    <name evidence="6" type="primary">LOC120275555</name>
</gene>
<evidence type="ECO:0000259" key="4">
    <source>
        <dbReference type="Pfam" id="PF14383"/>
    </source>
</evidence>
<dbReference type="GeneID" id="120275555"/>
<name>A0AB40CH79_DIOCR</name>
<dbReference type="Pfam" id="PF14383">
    <property type="entry name" value="VARLMGL"/>
    <property type="match status" value="1"/>
</dbReference>
<keyword evidence="5" id="KW-1185">Reference proteome</keyword>
<accession>A0AB40CH79</accession>
<organism evidence="5 6">
    <name type="scientific">Dioscorea cayennensis subsp. rotundata</name>
    <name type="common">White Guinea yam</name>
    <name type="synonym">Dioscorea rotundata</name>
    <dbReference type="NCBI Taxonomy" id="55577"/>
    <lineage>
        <taxon>Eukaryota</taxon>
        <taxon>Viridiplantae</taxon>
        <taxon>Streptophyta</taxon>
        <taxon>Embryophyta</taxon>
        <taxon>Tracheophyta</taxon>
        <taxon>Spermatophyta</taxon>
        <taxon>Magnoliopsida</taxon>
        <taxon>Liliopsida</taxon>
        <taxon>Dioscoreales</taxon>
        <taxon>Dioscoreaceae</taxon>
        <taxon>Dioscorea</taxon>
    </lineage>
</organism>
<proteinExistence type="predicted"/>
<dbReference type="InterPro" id="IPR032795">
    <property type="entry name" value="DUF3741-assoc"/>
</dbReference>
<sequence>MYILYKEKLCVQKLVSKPNPILPFKSADINGAAGPGGVSECRRTPALSSSSNKCSLNTVLELFLGVEMNEYQKRRQMQSQQQFPGCMGRMINMFDLSSGMYRTKLLTDRAHRDDSPTHTNKSSLVKKSLEPVGIQIRDKPMIKEMKKSFSDKKSCGTPMKMLIAQEMSKEIESNRKPPNVVAKLMGLDTMPVPTRQRSIRESSSYKDVYEVRQQPSQANCVNDQRQQRGKLNEHLNQKKVALGRQKLTETKRLATDESFLHSKQFQEALEVLSSNRDLFLKFLDEPNSLLSKHLNQINTTTSSDQVRHITVLKPSNAVEPKVQRRAFEENIRNKDNHRRCSSLDHFETRNLSSPTRIVVLKPSTEKPCEFKTLAANRIFSQKLLKEKGLDNDLNSMNSNRRDDSLLSSMLSNGYIGDESSFNRSEIEYVEEASGDSEIVTPTSRYSWDYANRLGSPYSLGRASCSSESSVICEARKRISERWVASKGVSQEHMQVRSSSTLGEMLAIAEAKKEGETSRELDLSSNQSFGEDDDPRTSTTCVCIAETKDGANADTSSRNFSRSKSVPVTSSTYDKIELNAAASKPRIIKPNAHEEEMKPKSGKMSLKGKVSSFFFSKNKKPSQQKLIPDITAKKDHGPEETNSSLPSATVTGGSKNSIVSAKAVPSLEKFSVSETPTETLEQPSPVSVLEAPFDDESGISILQSSQSLDTGNLQTLSRSAPIESIARSLPWDDTYMERSSGKRLKLTEAAFKADEEEQEHFNFVQKLLSSAGLDDQSSKIIFSKWHSLDCPLDRVSLDGFFDEKEEGIKYKVNRSNQRLLFDCVNAALLEIGQAAIYNAYPHARSFAETRKEAPSGTSVAEVWKLVRDKFSAQEEYSSEMDNNNVLIDQVVKKEVGGSEWTELLWWELNEFSKEVSKKVLEELIRETLSDLTDPCLC</sequence>
<feature type="domain" description="DUF3741" evidence="2">
    <location>
        <begin position="244"/>
        <end position="288"/>
    </location>
</feature>
<dbReference type="InterPro" id="IPR025486">
    <property type="entry name" value="DUF4378"/>
</dbReference>